<sequence length="49" mass="5399">MEALIGAEQEVGQQPNRPTTEQFSKVPHVIAGTLVYPKLVRKAARVKPD</sequence>
<name>A0A6J4MQY4_9BACT</name>
<accession>A0A6J4MQY4</accession>
<reference evidence="2" key="1">
    <citation type="submission" date="2020-02" db="EMBL/GenBank/DDBJ databases">
        <authorList>
            <person name="Meier V. D."/>
        </authorList>
    </citation>
    <scope>NUCLEOTIDE SEQUENCE</scope>
    <source>
        <strain evidence="2">AVDCRST_MAG68</strain>
    </source>
</reference>
<protein>
    <submittedName>
        <fullName evidence="2">Uncharacterized protein</fullName>
    </submittedName>
</protein>
<evidence type="ECO:0000313" key="2">
    <source>
        <dbReference type="EMBL" id="CAA9364053.1"/>
    </source>
</evidence>
<organism evidence="2">
    <name type="scientific">uncultured Gemmatimonadota bacterium</name>
    <dbReference type="NCBI Taxonomy" id="203437"/>
    <lineage>
        <taxon>Bacteria</taxon>
        <taxon>Pseudomonadati</taxon>
        <taxon>Gemmatimonadota</taxon>
        <taxon>environmental samples</taxon>
    </lineage>
</organism>
<feature type="compositionally biased region" description="Polar residues" evidence="1">
    <location>
        <begin position="11"/>
        <end position="23"/>
    </location>
</feature>
<evidence type="ECO:0000256" key="1">
    <source>
        <dbReference type="SAM" id="MobiDB-lite"/>
    </source>
</evidence>
<proteinExistence type="predicted"/>
<dbReference type="AlphaFoldDB" id="A0A6J4MQY4"/>
<dbReference type="EMBL" id="CADCTW010000215">
    <property type="protein sequence ID" value="CAA9364053.1"/>
    <property type="molecule type" value="Genomic_DNA"/>
</dbReference>
<gene>
    <name evidence="2" type="ORF">AVDCRST_MAG68-4718</name>
</gene>
<feature type="region of interest" description="Disordered" evidence="1">
    <location>
        <begin position="1"/>
        <end position="24"/>
    </location>
</feature>